<dbReference type="OrthoDB" id="5428014at2759"/>
<keyword evidence="2" id="KW-1185">Reference proteome</keyword>
<dbReference type="RefSeq" id="XP_015700000.1">
    <property type="nucleotide sequence ID" value="XM_015845774.1"/>
</dbReference>
<dbReference type="GO" id="GO:0046982">
    <property type="term" value="F:protein heterodimerization activity"/>
    <property type="evidence" value="ECO:0007669"/>
    <property type="project" value="InterPro"/>
</dbReference>
<protein>
    <submittedName>
        <fullName evidence="1">Uncharacterized protein</fullName>
    </submittedName>
</protein>
<dbReference type="VEuPathDB" id="FungiDB:PAAG_06059"/>
<gene>
    <name evidence="1" type="ORF">PAAG_06059</name>
</gene>
<dbReference type="Proteomes" id="UP000002059">
    <property type="component" value="Partially assembled WGS sequence"/>
</dbReference>
<dbReference type="HOGENOM" id="CLU_2831828_0_0_1"/>
<evidence type="ECO:0000313" key="2">
    <source>
        <dbReference type="Proteomes" id="UP000002059"/>
    </source>
</evidence>
<name>C1H5U9_PARBA</name>
<dbReference type="Gene3D" id="1.10.20.10">
    <property type="entry name" value="Histone, subunit A"/>
    <property type="match status" value="1"/>
</dbReference>
<dbReference type="AlphaFoldDB" id="C1H5U9"/>
<dbReference type="EMBL" id="KN294008">
    <property type="protein sequence ID" value="EEH35012.2"/>
    <property type="molecule type" value="Genomic_DNA"/>
</dbReference>
<proteinExistence type="predicted"/>
<sequence length="66" mass="7366">MLVTNLCAIHAKRVTIQERDMKLVQRLRQIMTGSRIPGRGNDKSSYKSLLAAVESLGPDPERVTSK</sequence>
<dbReference type="InterPro" id="IPR009072">
    <property type="entry name" value="Histone-fold"/>
</dbReference>
<dbReference type="GeneID" id="9095117"/>
<dbReference type="SUPFAM" id="SSF47113">
    <property type="entry name" value="Histone-fold"/>
    <property type="match status" value="1"/>
</dbReference>
<reference evidence="1 2" key="1">
    <citation type="journal article" date="2011" name="PLoS Genet.">
        <title>Comparative genomic analysis of human fungal pathogens causing paracoccidioidomycosis.</title>
        <authorList>
            <person name="Desjardins C.A."/>
            <person name="Champion M.D."/>
            <person name="Holder J.W."/>
            <person name="Muszewska A."/>
            <person name="Goldberg J."/>
            <person name="Bailao A.M."/>
            <person name="Brigido M.M."/>
            <person name="Ferreira M.E."/>
            <person name="Garcia A.M."/>
            <person name="Grynberg M."/>
            <person name="Gujja S."/>
            <person name="Heiman D.I."/>
            <person name="Henn M.R."/>
            <person name="Kodira C.D."/>
            <person name="Leon-Narvaez H."/>
            <person name="Longo L.V."/>
            <person name="Ma L.J."/>
            <person name="Malavazi I."/>
            <person name="Matsuo A.L."/>
            <person name="Morais F.V."/>
            <person name="Pereira M."/>
            <person name="Rodriguez-Brito S."/>
            <person name="Sakthikumar S."/>
            <person name="Salem-Izacc S.M."/>
            <person name="Sykes S.M."/>
            <person name="Teixeira M.M."/>
            <person name="Vallejo M.C."/>
            <person name="Walter M.E."/>
            <person name="Yandava C."/>
            <person name="Young S."/>
            <person name="Zeng Q."/>
            <person name="Zucker J."/>
            <person name="Felipe M.S."/>
            <person name="Goldman G.H."/>
            <person name="Haas B.J."/>
            <person name="McEwen J.G."/>
            <person name="Nino-Vega G."/>
            <person name="Puccia R."/>
            <person name="San-Blas G."/>
            <person name="Soares C.M."/>
            <person name="Birren B.W."/>
            <person name="Cuomo C.A."/>
        </authorList>
    </citation>
    <scope>NUCLEOTIDE SEQUENCE [LARGE SCALE GENOMIC DNA]</scope>
    <source>
        <strain evidence="2">ATCC MYA-826 / Pb01</strain>
    </source>
</reference>
<dbReference type="KEGG" id="pbl:PAAG_06059"/>
<organism evidence="1 2">
    <name type="scientific">Paracoccidioides lutzii (strain ATCC MYA-826 / Pb01)</name>
    <name type="common">Paracoccidioides brasiliensis</name>
    <dbReference type="NCBI Taxonomy" id="502779"/>
    <lineage>
        <taxon>Eukaryota</taxon>
        <taxon>Fungi</taxon>
        <taxon>Dikarya</taxon>
        <taxon>Ascomycota</taxon>
        <taxon>Pezizomycotina</taxon>
        <taxon>Eurotiomycetes</taxon>
        <taxon>Eurotiomycetidae</taxon>
        <taxon>Onygenales</taxon>
        <taxon>Ajellomycetaceae</taxon>
        <taxon>Paracoccidioides</taxon>
    </lineage>
</organism>
<accession>C1H5U9</accession>
<evidence type="ECO:0000313" key="1">
    <source>
        <dbReference type="EMBL" id="EEH35012.2"/>
    </source>
</evidence>
<dbReference type="GO" id="GO:0003677">
    <property type="term" value="F:DNA binding"/>
    <property type="evidence" value="ECO:0007669"/>
    <property type="project" value="InterPro"/>
</dbReference>